<dbReference type="RefSeq" id="WP_226590015.1">
    <property type="nucleotide sequence ID" value="NZ_BLAY01000165.1"/>
</dbReference>
<proteinExistence type="predicted"/>
<keyword evidence="3" id="KW-1185">Reference proteome</keyword>
<comment type="caution">
    <text evidence="2">The sequence shown here is derived from an EMBL/GenBank/DDBJ whole genome shotgun (WGS) entry which is preliminary data.</text>
</comment>
<protein>
    <submittedName>
        <fullName evidence="2">Uncharacterized protein</fullName>
    </submittedName>
</protein>
<feature type="region of interest" description="Disordered" evidence="1">
    <location>
        <begin position="47"/>
        <end position="91"/>
    </location>
</feature>
<name>A0AAV3XLF1_9CYAN</name>
<dbReference type="EMBL" id="BLAY01000165">
    <property type="protein sequence ID" value="GET42456.1"/>
    <property type="molecule type" value="Genomic_DNA"/>
</dbReference>
<evidence type="ECO:0000313" key="3">
    <source>
        <dbReference type="Proteomes" id="UP001050975"/>
    </source>
</evidence>
<gene>
    <name evidence="2" type="ORF">MiSe_72730</name>
</gene>
<sequence length="91" mass="10623">MAFFENLELAFADDDTRESYTKFKRQYPWATYDDWWNAQAAAISGNQEWHPANDPKFMERGSRFRGGSGYSDASDRKSGSSQTEIRTRRRV</sequence>
<evidence type="ECO:0000313" key="2">
    <source>
        <dbReference type="EMBL" id="GET42456.1"/>
    </source>
</evidence>
<evidence type="ECO:0000256" key="1">
    <source>
        <dbReference type="SAM" id="MobiDB-lite"/>
    </source>
</evidence>
<reference evidence="2" key="1">
    <citation type="submission" date="2019-10" db="EMBL/GenBank/DDBJ databases">
        <title>Draft genome sequece of Microseira wollei NIES-4236.</title>
        <authorList>
            <person name="Yamaguchi H."/>
            <person name="Suzuki S."/>
            <person name="Kawachi M."/>
        </authorList>
    </citation>
    <scope>NUCLEOTIDE SEQUENCE</scope>
    <source>
        <strain evidence="2">NIES-4236</strain>
    </source>
</reference>
<accession>A0AAV3XLF1</accession>
<organism evidence="2 3">
    <name type="scientific">Microseira wollei NIES-4236</name>
    <dbReference type="NCBI Taxonomy" id="2530354"/>
    <lineage>
        <taxon>Bacteria</taxon>
        <taxon>Bacillati</taxon>
        <taxon>Cyanobacteriota</taxon>
        <taxon>Cyanophyceae</taxon>
        <taxon>Oscillatoriophycideae</taxon>
        <taxon>Aerosakkonematales</taxon>
        <taxon>Aerosakkonemataceae</taxon>
        <taxon>Microseira</taxon>
    </lineage>
</organism>
<dbReference type="AlphaFoldDB" id="A0AAV3XLF1"/>
<dbReference type="Proteomes" id="UP001050975">
    <property type="component" value="Unassembled WGS sequence"/>
</dbReference>
<feature type="compositionally biased region" description="Basic and acidic residues" evidence="1">
    <location>
        <begin position="51"/>
        <end position="62"/>
    </location>
</feature>